<evidence type="ECO:0000256" key="1">
    <source>
        <dbReference type="SAM" id="Phobius"/>
    </source>
</evidence>
<dbReference type="PANTHER" id="PTHR37804">
    <property type="entry name" value="CDAA REGULATORY PROTEIN CDAR"/>
    <property type="match status" value="1"/>
</dbReference>
<dbReference type="Pfam" id="PF07949">
    <property type="entry name" value="YbbR"/>
    <property type="match status" value="3"/>
</dbReference>
<dbReference type="Proteomes" id="UP001500339">
    <property type="component" value="Unassembled WGS sequence"/>
</dbReference>
<keyword evidence="3" id="KW-1185">Reference proteome</keyword>
<protein>
    <submittedName>
        <fullName evidence="2">CdaR family protein</fullName>
    </submittedName>
</protein>
<reference evidence="3" key="1">
    <citation type="journal article" date="2019" name="Int. J. Syst. Evol. Microbiol.">
        <title>The Global Catalogue of Microorganisms (GCM) 10K type strain sequencing project: providing services to taxonomists for standard genome sequencing and annotation.</title>
        <authorList>
            <consortium name="The Broad Institute Genomics Platform"/>
            <consortium name="The Broad Institute Genome Sequencing Center for Infectious Disease"/>
            <person name="Wu L."/>
            <person name="Ma J."/>
        </authorList>
    </citation>
    <scope>NUCLEOTIDE SEQUENCE [LARGE SCALE GENOMIC DNA]</scope>
    <source>
        <strain evidence="3">JCM 1405</strain>
    </source>
</reference>
<keyword evidence="1" id="KW-0812">Transmembrane</keyword>
<evidence type="ECO:0000313" key="2">
    <source>
        <dbReference type="EMBL" id="GAA0716316.1"/>
    </source>
</evidence>
<dbReference type="Gene3D" id="2.170.120.40">
    <property type="entry name" value="YbbR-like domain"/>
    <property type="match status" value="2"/>
</dbReference>
<evidence type="ECO:0000313" key="3">
    <source>
        <dbReference type="Proteomes" id="UP001500339"/>
    </source>
</evidence>
<name>A0ABP3TVD2_9CLOT</name>
<organism evidence="2 3">
    <name type="scientific">Clostridium malenominatum</name>
    <dbReference type="NCBI Taxonomy" id="1539"/>
    <lineage>
        <taxon>Bacteria</taxon>
        <taxon>Bacillati</taxon>
        <taxon>Bacillota</taxon>
        <taxon>Clostridia</taxon>
        <taxon>Eubacteriales</taxon>
        <taxon>Clostridiaceae</taxon>
        <taxon>Clostridium</taxon>
    </lineage>
</organism>
<sequence length="420" mass="46601">MDEKNRKQQLIIKICCLIAAFGLWLYITSVLNPIKTYKKNIPVTIINEDNLENFKLSLLPDQKPYVSLTLRGSINDIYSISEDQFKVVVDLSAYVLKRGENNIPVQIQQSPDKVNIINNDNLWVKIMLDDLIEKTVPFKINVVGKVKDGYFPLEATSSINEVTIKGAAQFVNYVQKAEVKCDITNAYRDLATILPIHAVDKDGDIIENVKIKPISAEVKVPIQKVKSVTINVKTTGQLSENRILQGVAASPEKVEITGEETLLKTIESLDTEPINLAEVTGEEAVAKLVLPKGVELVKKDEVVKIKVYFNTVADKAVSLLIKTMNLPGDHTIQLDRDRVSIVISGLYDIVNNIKDEDIECFVDLQSLKEGTHNLPVKVNLPEGVNLVSISPDNINVTIKLIPKEEPTVETKPETGGQNAS</sequence>
<feature type="transmembrane region" description="Helical" evidence="1">
    <location>
        <begin position="12"/>
        <end position="31"/>
    </location>
</feature>
<dbReference type="InterPro" id="IPR012505">
    <property type="entry name" value="YbbR"/>
</dbReference>
<proteinExistence type="predicted"/>
<dbReference type="EMBL" id="BAAACF010000001">
    <property type="protein sequence ID" value="GAA0716316.1"/>
    <property type="molecule type" value="Genomic_DNA"/>
</dbReference>
<keyword evidence="1" id="KW-0472">Membrane</keyword>
<dbReference type="Gene3D" id="2.170.120.30">
    <property type="match status" value="2"/>
</dbReference>
<gene>
    <name evidence="2" type="ORF">GCM10008905_00600</name>
</gene>
<dbReference type="CDD" id="cd20206">
    <property type="entry name" value="YbbR"/>
    <property type="match status" value="1"/>
</dbReference>
<dbReference type="RefSeq" id="WP_343765204.1">
    <property type="nucleotide sequence ID" value="NZ_BAAACF010000001.1"/>
</dbReference>
<comment type="caution">
    <text evidence="2">The sequence shown here is derived from an EMBL/GenBank/DDBJ whole genome shotgun (WGS) entry which is preliminary data.</text>
</comment>
<accession>A0ABP3TVD2</accession>
<dbReference type="InterPro" id="IPR053154">
    <property type="entry name" value="c-di-AMP_regulator"/>
</dbReference>
<dbReference type="PANTHER" id="PTHR37804:SF1">
    <property type="entry name" value="CDAA REGULATORY PROTEIN CDAR"/>
    <property type="match status" value="1"/>
</dbReference>
<keyword evidence="1" id="KW-1133">Transmembrane helix</keyword>